<dbReference type="InterPro" id="IPR013341">
    <property type="entry name" value="Mandelate_racemase_N_dom"/>
</dbReference>
<dbReference type="EMBL" id="RKLT01000012">
    <property type="protein sequence ID" value="MBX0296961.1"/>
    <property type="molecule type" value="Genomic_DNA"/>
</dbReference>
<dbReference type="InterPro" id="IPR034593">
    <property type="entry name" value="DgoD-like"/>
</dbReference>
<dbReference type="CDD" id="cd03316">
    <property type="entry name" value="MR_like"/>
    <property type="match status" value="1"/>
</dbReference>
<dbReference type="Gene3D" id="3.20.20.120">
    <property type="entry name" value="Enolase-like C-terminal domain"/>
    <property type="match status" value="1"/>
</dbReference>
<gene>
    <name evidence="3" type="ORF">EGH23_18950</name>
</gene>
<dbReference type="AlphaFoldDB" id="A0AAW4PF17"/>
<dbReference type="GO" id="GO:0016829">
    <property type="term" value="F:lyase activity"/>
    <property type="evidence" value="ECO:0007669"/>
    <property type="project" value="UniProtKB-KW"/>
</dbReference>
<evidence type="ECO:0000313" key="3">
    <source>
        <dbReference type="EMBL" id="MBX0296961.1"/>
    </source>
</evidence>
<dbReference type="PANTHER" id="PTHR48080:SF2">
    <property type="entry name" value="D-GALACTONATE DEHYDRATASE"/>
    <property type="match status" value="1"/>
</dbReference>
<dbReference type="InterPro" id="IPR013342">
    <property type="entry name" value="Mandelate_racemase_C"/>
</dbReference>
<name>A0AAW4PF17_9EURY</name>
<dbReference type="Proteomes" id="UP001430455">
    <property type="component" value="Unassembled WGS sequence"/>
</dbReference>
<reference evidence="3 4" key="1">
    <citation type="submission" date="2021-06" db="EMBL/GenBank/DDBJ databases">
        <title>Halomicroarcula sp. a new haloarchaeum isolated from saline soil.</title>
        <authorList>
            <person name="Duran-Viseras A."/>
            <person name="Sanchez-Porro C."/>
            <person name="Ventosa A."/>
        </authorList>
    </citation>
    <scope>NUCLEOTIDE SEQUENCE [LARGE SCALE GENOMIC DNA]</scope>
    <source>
        <strain evidence="3 4">F27</strain>
    </source>
</reference>
<comment type="caution">
    <text evidence="3">The sequence shown here is derived from an EMBL/GenBank/DDBJ whole genome shotgun (WGS) entry which is preliminary data.</text>
</comment>
<dbReference type="PANTHER" id="PTHR48080">
    <property type="entry name" value="D-GALACTONATE DEHYDRATASE-RELATED"/>
    <property type="match status" value="1"/>
</dbReference>
<organism evidence="3 4">
    <name type="scientific">Haloarcula nitratireducens</name>
    <dbReference type="NCBI Taxonomy" id="2487749"/>
    <lineage>
        <taxon>Archaea</taxon>
        <taxon>Methanobacteriati</taxon>
        <taxon>Methanobacteriota</taxon>
        <taxon>Stenosarchaea group</taxon>
        <taxon>Halobacteria</taxon>
        <taxon>Halobacteriales</taxon>
        <taxon>Haloarculaceae</taxon>
        <taxon>Haloarcula</taxon>
    </lineage>
</organism>
<feature type="domain" description="Mandelate racemase/muconate lactonizing enzyme C-terminal" evidence="2">
    <location>
        <begin position="131"/>
        <end position="237"/>
    </location>
</feature>
<dbReference type="Gene3D" id="3.30.390.10">
    <property type="entry name" value="Enolase-like, N-terminal domain"/>
    <property type="match status" value="1"/>
</dbReference>
<keyword evidence="4" id="KW-1185">Reference proteome</keyword>
<dbReference type="Pfam" id="PF02746">
    <property type="entry name" value="MR_MLE_N"/>
    <property type="match status" value="1"/>
</dbReference>
<protein>
    <submittedName>
        <fullName evidence="3">Mandelate racemase/muconate lactonizing enzyme family protein</fullName>
    </submittedName>
</protein>
<evidence type="ECO:0000313" key="4">
    <source>
        <dbReference type="Proteomes" id="UP001430455"/>
    </source>
</evidence>
<proteinExistence type="predicted"/>
<evidence type="ECO:0000259" key="2">
    <source>
        <dbReference type="SMART" id="SM00922"/>
    </source>
</evidence>
<dbReference type="RefSeq" id="WP_220581553.1">
    <property type="nucleotide sequence ID" value="NZ_RKLT01000012.1"/>
</dbReference>
<dbReference type="SMART" id="SM00922">
    <property type="entry name" value="MR_MLE"/>
    <property type="match status" value="1"/>
</dbReference>
<keyword evidence="1" id="KW-0456">Lyase</keyword>
<dbReference type="Pfam" id="PF13378">
    <property type="entry name" value="MR_MLE_C"/>
    <property type="match status" value="1"/>
</dbReference>
<dbReference type="SUPFAM" id="SSF51604">
    <property type="entry name" value="Enolase C-terminal domain-like"/>
    <property type="match status" value="1"/>
</dbReference>
<dbReference type="SUPFAM" id="SSF54826">
    <property type="entry name" value="Enolase N-terminal domain-like"/>
    <property type="match status" value="1"/>
</dbReference>
<sequence length="383" mass="41852">MEITDIRSYVLTEELWKPWFVVVVETNTGLTGVGQAEANTDAKATSAHVEKFREWFHGRDPLNIEGLRTASQETPWGLWRINQTLLSAIEIACWDIKGKHHGVPVVDMLGGAVRNTVEAYANRWYGGCDTPAEWGDAAATVVEAGFDALKFDPFEGATREISNVALQDVENRVMDIREAVGPGVDLFIEGHGRFSPATAIRIGRCLEPYNIGWFEAPVHAHQGPDAFREVREALSIPIADDMAATDSKFDAFDFISARAVDIIQPDPIIVGGLRETQYIAQMADAAAIQTCPHAAAGPISLTANVHVSAAIPNFKIQEADNFTHPDWIDDVIETPLVVEDGQIPVPETPGLGIEFDETAAAEHTGEITTEHDVHSASFKKSFE</sequence>
<dbReference type="SFLD" id="SFLDS00001">
    <property type="entry name" value="Enolase"/>
    <property type="match status" value="1"/>
</dbReference>
<dbReference type="InterPro" id="IPR029065">
    <property type="entry name" value="Enolase_C-like"/>
</dbReference>
<accession>A0AAW4PF17</accession>
<evidence type="ECO:0000256" key="1">
    <source>
        <dbReference type="ARBA" id="ARBA00023239"/>
    </source>
</evidence>
<dbReference type="InterPro" id="IPR036849">
    <property type="entry name" value="Enolase-like_C_sf"/>
</dbReference>
<dbReference type="InterPro" id="IPR029017">
    <property type="entry name" value="Enolase-like_N"/>
</dbReference>